<dbReference type="PROSITE" id="PS50850">
    <property type="entry name" value="MFS"/>
    <property type="match status" value="1"/>
</dbReference>
<reference evidence="6 9" key="2">
    <citation type="journal article" date="2019" name="PLoS Negl. Trop. Dis.">
        <title>Revisiting the worldwide diversity of Leptospira species in the environment.</title>
        <authorList>
            <person name="Vincent A.T."/>
            <person name="Schiettekatte O."/>
            <person name="Bourhy P."/>
            <person name="Veyrier F.J."/>
            <person name="Picardeau M."/>
        </authorList>
    </citation>
    <scope>NUCLEOTIDE SEQUENCE [LARGE SCALE GENOMIC DNA]</scope>
    <source>
        <strain evidence="7">201702690</strain>
        <strain evidence="6 9">SSW18</strain>
    </source>
</reference>
<evidence type="ECO:0000256" key="2">
    <source>
        <dbReference type="ARBA" id="ARBA00022989"/>
    </source>
</evidence>
<dbReference type="RefSeq" id="WP_135644955.1">
    <property type="nucleotide sequence ID" value="NZ_RQER01000006.1"/>
</dbReference>
<keyword evidence="1 4" id="KW-0812">Transmembrane</keyword>
<dbReference type="InterPro" id="IPR050327">
    <property type="entry name" value="Proton-linked_MCT"/>
</dbReference>
<gene>
    <name evidence="6" type="ORF">EHO57_10565</name>
    <name evidence="7" type="ORF">EHQ53_08305</name>
</gene>
<comment type="caution">
    <text evidence="6">The sequence shown here is derived from an EMBL/GenBank/DDBJ whole genome shotgun (WGS) entry which is preliminary data.</text>
</comment>
<dbReference type="AlphaFoldDB" id="A0A5F1ZUP5"/>
<evidence type="ECO:0000259" key="5">
    <source>
        <dbReference type="PROSITE" id="PS50850"/>
    </source>
</evidence>
<keyword evidence="2 4" id="KW-1133">Transmembrane helix</keyword>
<feature type="transmembrane region" description="Helical" evidence="4">
    <location>
        <begin position="79"/>
        <end position="97"/>
    </location>
</feature>
<organism evidence="6 9">
    <name type="scientific">Leptospira langatensis</name>
    <dbReference type="NCBI Taxonomy" id="2484983"/>
    <lineage>
        <taxon>Bacteria</taxon>
        <taxon>Pseudomonadati</taxon>
        <taxon>Spirochaetota</taxon>
        <taxon>Spirochaetia</taxon>
        <taxon>Leptospirales</taxon>
        <taxon>Leptospiraceae</taxon>
        <taxon>Leptospira</taxon>
    </lineage>
</organism>
<accession>A0A5F1ZUP5</accession>
<evidence type="ECO:0000256" key="3">
    <source>
        <dbReference type="ARBA" id="ARBA00023136"/>
    </source>
</evidence>
<sequence length="425" mass="45767">MTRRLPFHYGWIVLIVTFFTLIVAAGVRSMPGILILPLEKEFGWDRSAISFAVSVNLLLYGLVGPFAAGLMNRFGLKRIMILGLVLLITGILLTTIMRTNWELVVLWGIMVGFGSGMAALVLGATVVNRWFVTHRGLLMGILTASTATGQIVFLPLLASLTEKEGWRNAVYTVAIVLGILLPTVLILMKDSPKQMDLLPYGAKEGDAIPSPPGGNPFLEAINALREGMRSKNFWLLAGSFFICGASTNGLVGTHMVPACSDHGIPEVRAASLLALMGLCDLVGTVGSGWLSDRVNNKILLFAYYGLRGFSLLLLPQAFDPESDKLSLFAVFYGLDWIATVPPTVALTAKTFGREKVGMMFGWVVAFHQVGSATAAYGAGYLRTTQGHYDNAFMLAGALCVITAVSIFAISTKKEIAIPENAELAT</sequence>
<evidence type="ECO:0000256" key="4">
    <source>
        <dbReference type="SAM" id="Phobius"/>
    </source>
</evidence>
<dbReference type="GO" id="GO:0022857">
    <property type="term" value="F:transmembrane transporter activity"/>
    <property type="evidence" value="ECO:0007669"/>
    <property type="project" value="InterPro"/>
</dbReference>
<dbReference type="PANTHER" id="PTHR11360">
    <property type="entry name" value="MONOCARBOXYLATE TRANSPORTER"/>
    <property type="match status" value="1"/>
</dbReference>
<feature type="transmembrane region" description="Helical" evidence="4">
    <location>
        <begin position="47"/>
        <end position="67"/>
    </location>
</feature>
<reference evidence="7" key="1">
    <citation type="submission" date="2018-10" db="EMBL/GenBank/DDBJ databases">
        <authorList>
            <person name="Vincent A.T."/>
            <person name="Schiettekatte O."/>
            <person name="Bourhy P."/>
            <person name="Veyrier F.J."/>
            <person name="Picardeau M."/>
        </authorList>
    </citation>
    <scope>NUCLEOTIDE SEQUENCE</scope>
    <source>
        <strain evidence="7">201702690</strain>
    </source>
</reference>
<feature type="transmembrane region" description="Helical" evidence="4">
    <location>
        <begin position="7"/>
        <end position="27"/>
    </location>
</feature>
<evidence type="ECO:0000313" key="8">
    <source>
        <dbReference type="Proteomes" id="UP000297273"/>
    </source>
</evidence>
<dbReference type="Proteomes" id="UP000297946">
    <property type="component" value="Unassembled WGS sequence"/>
</dbReference>
<evidence type="ECO:0000313" key="6">
    <source>
        <dbReference type="EMBL" id="TGK01365.1"/>
    </source>
</evidence>
<feature type="transmembrane region" description="Helical" evidence="4">
    <location>
        <begin position="169"/>
        <end position="188"/>
    </location>
</feature>
<feature type="transmembrane region" description="Helical" evidence="4">
    <location>
        <begin position="271"/>
        <end position="291"/>
    </location>
</feature>
<dbReference type="InterPro" id="IPR036259">
    <property type="entry name" value="MFS_trans_sf"/>
</dbReference>
<dbReference type="Gene3D" id="1.20.1250.20">
    <property type="entry name" value="MFS general substrate transporter like domains"/>
    <property type="match status" value="2"/>
</dbReference>
<protein>
    <submittedName>
        <fullName evidence="6">MFS transporter</fullName>
    </submittedName>
</protein>
<evidence type="ECO:0000256" key="1">
    <source>
        <dbReference type="ARBA" id="ARBA00022692"/>
    </source>
</evidence>
<feature type="transmembrane region" description="Helical" evidence="4">
    <location>
        <begin position="360"/>
        <end position="379"/>
    </location>
</feature>
<evidence type="ECO:0000313" key="9">
    <source>
        <dbReference type="Proteomes" id="UP000297946"/>
    </source>
</evidence>
<dbReference type="Proteomes" id="UP000297273">
    <property type="component" value="Unassembled WGS sequence"/>
</dbReference>
<evidence type="ECO:0000313" key="7">
    <source>
        <dbReference type="EMBL" id="TGL42183.1"/>
    </source>
</evidence>
<feature type="transmembrane region" description="Helical" evidence="4">
    <location>
        <begin position="136"/>
        <end position="157"/>
    </location>
</feature>
<keyword evidence="8" id="KW-1185">Reference proteome</keyword>
<proteinExistence type="predicted"/>
<dbReference type="InterPro" id="IPR020846">
    <property type="entry name" value="MFS_dom"/>
</dbReference>
<dbReference type="CDD" id="cd17355">
    <property type="entry name" value="MFS_YcxA_like"/>
    <property type="match status" value="1"/>
</dbReference>
<dbReference type="PANTHER" id="PTHR11360:SF290">
    <property type="entry name" value="MONOCARBOXYLATE MFS PERMEASE"/>
    <property type="match status" value="1"/>
</dbReference>
<feature type="transmembrane region" description="Helical" evidence="4">
    <location>
        <begin position="330"/>
        <end position="348"/>
    </location>
</feature>
<feature type="domain" description="Major facilitator superfamily (MFS) profile" evidence="5">
    <location>
        <begin position="12"/>
        <end position="414"/>
    </location>
</feature>
<dbReference type="OrthoDB" id="182417at2"/>
<feature type="transmembrane region" description="Helical" evidence="4">
    <location>
        <begin position="103"/>
        <end position="124"/>
    </location>
</feature>
<keyword evidence="3 4" id="KW-0472">Membrane</keyword>
<dbReference type="EMBL" id="RQGC01000004">
    <property type="protein sequence ID" value="TGL42183.1"/>
    <property type="molecule type" value="Genomic_DNA"/>
</dbReference>
<name>A0A5F1ZUP5_9LEPT</name>
<dbReference type="SUPFAM" id="SSF103473">
    <property type="entry name" value="MFS general substrate transporter"/>
    <property type="match status" value="1"/>
</dbReference>
<feature type="transmembrane region" description="Helical" evidence="4">
    <location>
        <begin position="298"/>
        <end position="318"/>
    </location>
</feature>
<dbReference type="InterPro" id="IPR011701">
    <property type="entry name" value="MFS"/>
</dbReference>
<feature type="transmembrane region" description="Helical" evidence="4">
    <location>
        <begin position="391"/>
        <end position="409"/>
    </location>
</feature>
<dbReference type="EMBL" id="RQER01000006">
    <property type="protein sequence ID" value="TGK01365.1"/>
    <property type="molecule type" value="Genomic_DNA"/>
</dbReference>
<feature type="transmembrane region" description="Helical" evidence="4">
    <location>
        <begin position="233"/>
        <end position="251"/>
    </location>
</feature>
<dbReference type="Pfam" id="PF07690">
    <property type="entry name" value="MFS_1"/>
    <property type="match status" value="1"/>
</dbReference>